<reference evidence="4" key="1">
    <citation type="submission" date="2020-03" db="EMBL/GenBank/DDBJ databases">
        <title>Draft sequencing of Paenibacilllus sp. S3N08.</title>
        <authorList>
            <person name="Kim D.-U."/>
        </authorList>
    </citation>
    <scope>NUCLEOTIDE SEQUENCE</scope>
    <source>
        <strain evidence="4">S3N08</strain>
    </source>
</reference>
<dbReference type="SUPFAM" id="SSF55347">
    <property type="entry name" value="Glyceraldehyde-3-phosphate dehydrogenase-like, C-terminal domain"/>
    <property type="match status" value="1"/>
</dbReference>
<feature type="domain" description="Gfo/Idh/MocA-like oxidoreductase N-terminal" evidence="2">
    <location>
        <begin position="5"/>
        <end position="124"/>
    </location>
</feature>
<dbReference type="InterPro" id="IPR004104">
    <property type="entry name" value="Gfo/Idh/MocA-like_OxRdtase_C"/>
</dbReference>
<organism evidence="4 5">
    <name type="scientific">Paenibacillus agricola</name>
    <dbReference type="NCBI Taxonomy" id="2716264"/>
    <lineage>
        <taxon>Bacteria</taxon>
        <taxon>Bacillati</taxon>
        <taxon>Bacillota</taxon>
        <taxon>Bacilli</taxon>
        <taxon>Bacillales</taxon>
        <taxon>Paenibacillaceae</taxon>
        <taxon>Paenibacillus</taxon>
    </lineage>
</organism>
<dbReference type="Proteomes" id="UP001165962">
    <property type="component" value="Unassembled WGS sequence"/>
</dbReference>
<accession>A0ABX0JK96</accession>
<evidence type="ECO:0000259" key="2">
    <source>
        <dbReference type="Pfam" id="PF01408"/>
    </source>
</evidence>
<keyword evidence="5" id="KW-1185">Reference proteome</keyword>
<feature type="domain" description="Gfo/Idh/MocA-like oxidoreductase C-terminal" evidence="3">
    <location>
        <begin position="137"/>
        <end position="347"/>
    </location>
</feature>
<dbReference type="PANTHER" id="PTHR43249">
    <property type="entry name" value="UDP-N-ACETYL-2-AMINO-2-DEOXY-D-GLUCURONATE OXIDASE"/>
    <property type="match status" value="1"/>
</dbReference>
<evidence type="ECO:0000256" key="1">
    <source>
        <dbReference type="ARBA" id="ARBA00010928"/>
    </source>
</evidence>
<name>A0ABX0JK96_9BACL</name>
<proteinExistence type="inferred from homology"/>
<gene>
    <name evidence="4" type="ORF">G9U52_36850</name>
</gene>
<dbReference type="InterPro" id="IPR000683">
    <property type="entry name" value="Gfo/Idh/MocA-like_OxRdtase_N"/>
</dbReference>
<dbReference type="Pfam" id="PF01408">
    <property type="entry name" value="GFO_IDH_MocA"/>
    <property type="match status" value="1"/>
</dbReference>
<dbReference type="Gene3D" id="3.30.360.10">
    <property type="entry name" value="Dihydrodipicolinate Reductase, domain 2"/>
    <property type="match status" value="1"/>
</dbReference>
<dbReference type="InterPro" id="IPR036291">
    <property type="entry name" value="NAD(P)-bd_dom_sf"/>
</dbReference>
<evidence type="ECO:0000313" key="5">
    <source>
        <dbReference type="Proteomes" id="UP001165962"/>
    </source>
</evidence>
<evidence type="ECO:0000313" key="4">
    <source>
        <dbReference type="EMBL" id="NHN35293.1"/>
    </source>
</evidence>
<dbReference type="RefSeq" id="WP_166157847.1">
    <property type="nucleotide sequence ID" value="NZ_JAAOIW010000030.1"/>
</dbReference>
<evidence type="ECO:0000259" key="3">
    <source>
        <dbReference type="Pfam" id="PF02894"/>
    </source>
</evidence>
<comment type="similarity">
    <text evidence="1">Belongs to the Gfo/Idh/MocA family.</text>
</comment>
<dbReference type="SUPFAM" id="SSF51735">
    <property type="entry name" value="NAD(P)-binding Rossmann-fold domains"/>
    <property type="match status" value="1"/>
</dbReference>
<dbReference type="InterPro" id="IPR052515">
    <property type="entry name" value="Gfo/Idh/MocA_Oxidoreductase"/>
</dbReference>
<dbReference type="PANTHER" id="PTHR43249:SF1">
    <property type="entry name" value="D-GLUCOSIDE 3-DEHYDROGENASE"/>
    <property type="match status" value="1"/>
</dbReference>
<comment type="caution">
    <text evidence="4">The sequence shown here is derived from an EMBL/GenBank/DDBJ whole genome shotgun (WGS) entry which is preliminary data.</text>
</comment>
<sequence>MEKKLRYGLVGAGSNAEKKHLTGYLNLPHVELVAICDVNMASANRLAEKYNIPGVYSDYTEMLQKENLDLISVCTPNFLHADISICALEHGVNVHCEKPLAINGTDARKISEAQIKSGKKLMIGLNNRFTKEALFVKEYIEAGLLGDIYEAKAGWIRRSGIPGRGTWFTNKQLAGGGVMIDLGVHYFDLVLYLMGMPTPSYIAGAAHQTYANSTTRNRNGYVGNRNGIFNVEDSAVGYLKLENGASVSLEFSWASNIEKDKAYYELIGTKGGIKYENGELTIFSEQLGTCIDINPKLGASHKSINEFEHFTHCILTGEEPLAPAEHGCYFMNIIDAYYKSVEQNKPVFFPELVGVR</sequence>
<dbReference type="Pfam" id="PF02894">
    <property type="entry name" value="GFO_IDH_MocA_C"/>
    <property type="match status" value="1"/>
</dbReference>
<protein>
    <submittedName>
        <fullName evidence="4">Gfo/Idh/MocA family oxidoreductase</fullName>
    </submittedName>
</protein>
<dbReference type="Gene3D" id="3.40.50.720">
    <property type="entry name" value="NAD(P)-binding Rossmann-like Domain"/>
    <property type="match status" value="1"/>
</dbReference>
<dbReference type="EMBL" id="JAAOIW010000030">
    <property type="protein sequence ID" value="NHN35293.1"/>
    <property type="molecule type" value="Genomic_DNA"/>
</dbReference>